<sequence>MGQAELEEKLAAIVPETEFKLDERSTLDILTWLKEYAALIPFDKDKEQFWDGFYFIQENDPQKLTEIYHNTRQADGLLPPHQTFVLAFLKLLETTKTLLNTFPARHRHLYYRELLGLKPREAQADSVALGIVLNKEVKEYFLPKGTHFEAGQDSAGNPLQYASESGLLANQGKLTDLRWHRKGTDHVLSAIPLNLADNKIFPENGMRLFEPTLEEVPVLSGYLVASPLLAMSGGERCINIRLAETVKEDATLIQAQVSSGNHWLPLAVVKEGEDTLNLYLPADADPITPPNNLDGMTFDVPVLKLGTAKQRVLPEIAEITVNIKSHHGVLYSSDYGIEQTDSTSFPFGQSPSSGAGFNLIAPEWYGTENATLTITPQWNDLPEKSFKTWYQGYESNIADVVFNVQGYLITPQARKALGNAQPLFSSNNNQAPQGQSLTFTLPQIDYPVANSISPREWPASIRVELVQDFGHAQYWNNPAGKNIPYTPQISMLQVQFSAKATPAQFVIYPLTPFGWGEPAKSALSLNNDTFYLGFTDVLPGQTLSLYWQLTGFKPLQLSWSYLNQENIWCPLDKWVDDQTRHLFDRGLWRALLPHDASNQATQMPAGRYWLKAEIQKQVEIQNYPIIKGMLYNSTTATLINPESVAQAHFINGLAANSIKQQVNAPVEVSNIIQPWAPWNGRPQETESDFLTRVPARLSHRNRVLSWGNMATLLKDHFVSVFDVQTPSAGELTKIPAPEVQQLVVIPENHYKDNDDALRPTLNSARLTEMGEWLMQLSSPWATIDIKNPAYVDVYVQYELAFVADVNPDYAHYQLQQELSRQYMPWAENSAIGVITGTHIDYYQLLATIQQSPFVERVTDLKIKRSDSTTNADAENIQAADNEVLILVWRDKIQGVSHA</sequence>
<protein>
    <recommendedName>
        <fullName evidence="5">Baseplate J-like protein</fullName>
    </recommendedName>
</protein>
<dbReference type="OrthoDB" id="9762853at2"/>
<reference evidence="3" key="2">
    <citation type="submission" date="2016-10" db="EMBL/GenBank/DDBJ databases">
        <authorList>
            <person name="Varghese N."/>
            <person name="Submissions S."/>
        </authorList>
    </citation>
    <scope>NUCLEOTIDE SEQUENCE [LARGE SCALE GENOMIC DNA]</scope>
    <source>
        <strain evidence="3">DSM 17908</strain>
    </source>
</reference>
<keyword evidence="4" id="KW-1185">Reference proteome</keyword>
<organism evidence="2 3">
    <name type="scientific">Xenorhabdus mauleonii</name>
    <dbReference type="NCBI Taxonomy" id="351675"/>
    <lineage>
        <taxon>Bacteria</taxon>
        <taxon>Pseudomonadati</taxon>
        <taxon>Pseudomonadota</taxon>
        <taxon>Gammaproteobacteria</taxon>
        <taxon>Enterobacterales</taxon>
        <taxon>Morganellaceae</taxon>
        <taxon>Xenorhabdus</taxon>
    </lineage>
</organism>
<gene>
    <name evidence="2" type="ORF">SAMN05421680_10432</name>
    <name evidence="1" type="ORF">Xmau_00915</name>
</gene>
<evidence type="ECO:0000313" key="2">
    <source>
        <dbReference type="EMBL" id="SFI86776.1"/>
    </source>
</evidence>
<dbReference type="AlphaFoldDB" id="A0A1I3LQN2"/>
<dbReference type="Proteomes" id="UP000224607">
    <property type="component" value="Unassembled WGS sequence"/>
</dbReference>
<dbReference type="Proteomes" id="UP000198919">
    <property type="component" value="Unassembled WGS sequence"/>
</dbReference>
<dbReference type="EMBL" id="NITY01000002">
    <property type="protein sequence ID" value="PHM45265.1"/>
    <property type="molecule type" value="Genomic_DNA"/>
</dbReference>
<accession>A0A1I3LQN2</accession>
<name>A0A1I3LQN2_9GAMM</name>
<evidence type="ECO:0000313" key="3">
    <source>
        <dbReference type="Proteomes" id="UP000198919"/>
    </source>
</evidence>
<evidence type="ECO:0000313" key="4">
    <source>
        <dbReference type="Proteomes" id="UP000224607"/>
    </source>
</evidence>
<dbReference type="EMBL" id="FORG01000004">
    <property type="protein sequence ID" value="SFI86776.1"/>
    <property type="molecule type" value="Genomic_DNA"/>
</dbReference>
<dbReference type="STRING" id="351675.SAMN05421680_10432"/>
<reference evidence="2" key="1">
    <citation type="submission" date="2016-10" db="EMBL/GenBank/DDBJ databases">
        <authorList>
            <person name="de Groot N.N."/>
        </authorList>
    </citation>
    <scope>NUCLEOTIDE SEQUENCE [LARGE SCALE GENOMIC DNA]</scope>
    <source>
        <strain evidence="2">DSM 17908</strain>
    </source>
</reference>
<reference evidence="1 4" key="3">
    <citation type="journal article" date="2017" name="Nat. Microbiol.">
        <title>Natural product diversity associated with the nematode symbionts Photorhabdus and Xenorhabdus.</title>
        <authorList>
            <person name="Tobias N.J."/>
            <person name="Wolff H."/>
            <person name="Djahanschiri B."/>
            <person name="Grundmann F."/>
            <person name="Kronenwerth M."/>
            <person name="Shi Y.M."/>
            <person name="Simonyi S."/>
            <person name="Grun P."/>
            <person name="Shapiro-Ilan D."/>
            <person name="Pidot S.J."/>
            <person name="Stinear T.P."/>
            <person name="Ebersberger I."/>
            <person name="Bode H.B."/>
        </authorList>
    </citation>
    <scope>NUCLEOTIDE SEQUENCE [LARGE SCALE GENOMIC DNA]</scope>
    <source>
        <strain evidence="1 4">DSM 17908</strain>
    </source>
</reference>
<dbReference type="RefSeq" id="WP_092508558.1">
    <property type="nucleotide sequence ID" value="NZ_CAWNQB010000012.1"/>
</dbReference>
<evidence type="ECO:0008006" key="5">
    <source>
        <dbReference type="Google" id="ProtNLM"/>
    </source>
</evidence>
<evidence type="ECO:0000313" key="1">
    <source>
        <dbReference type="EMBL" id="PHM45265.1"/>
    </source>
</evidence>
<proteinExistence type="predicted"/>